<dbReference type="Proteomes" id="UP000054560">
    <property type="component" value="Unassembled WGS sequence"/>
</dbReference>
<dbReference type="EMBL" id="KQ243786">
    <property type="protein sequence ID" value="KNC75195.1"/>
    <property type="molecule type" value="Genomic_DNA"/>
</dbReference>
<feature type="compositionally biased region" description="Polar residues" evidence="1">
    <location>
        <begin position="188"/>
        <end position="204"/>
    </location>
</feature>
<keyword evidence="3" id="KW-1185">Reference proteome</keyword>
<feature type="compositionally biased region" description="Basic and acidic residues" evidence="1">
    <location>
        <begin position="174"/>
        <end position="186"/>
    </location>
</feature>
<gene>
    <name evidence="2" type="ORF">SARC_12274</name>
</gene>
<feature type="region of interest" description="Disordered" evidence="1">
    <location>
        <begin position="164"/>
        <end position="231"/>
    </location>
</feature>
<accession>A0A0L0FEM2</accession>
<evidence type="ECO:0000256" key="1">
    <source>
        <dbReference type="SAM" id="MobiDB-lite"/>
    </source>
</evidence>
<evidence type="ECO:0000313" key="2">
    <source>
        <dbReference type="EMBL" id="KNC75195.1"/>
    </source>
</evidence>
<name>A0A0L0FEM2_9EUKA</name>
<dbReference type="RefSeq" id="XP_014149097.1">
    <property type="nucleotide sequence ID" value="XM_014293622.1"/>
</dbReference>
<dbReference type="GeneID" id="25912778"/>
<dbReference type="AlphaFoldDB" id="A0A0L0FEM2"/>
<organism evidence="2 3">
    <name type="scientific">Sphaeroforma arctica JP610</name>
    <dbReference type="NCBI Taxonomy" id="667725"/>
    <lineage>
        <taxon>Eukaryota</taxon>
        <taxon>Ichthyosporea</taxon>
        <taxon>Ichthyophonida</taxon>
        <taxon>Sphaeroforma</taxon>
    </lineage>
</organism>
<evidence type="ECO:0000313" key="3">
    <source>
        <dbReference type="Proteomes" id="UP000054560"/>
    </source>
</evidence>
<feature type="compositionally biased region" description="Acidic residues" evidence="1">
    <location>
        <begin position="212"/>
        <end position="224"/>
    </location>
</feature>
<protein>
    <submittedName>
        <fullName evidence="2">Uncharacterized protein</fullName>
    </submittedName>
</protein>
<feature type="non-terminal residue" evidence="2">
    <location>
        <position position="231"/>
    </location>
</feature>
<sequence>MEKVPWEPSVPALHPDTQQMASFDWLGVVEFTQNESFMDKRTARYASQVGPSMSVLELLKAKGVKLSTLRAVFASEADLPPLVRLIDAHTVHGGAHKVSPEVALSEATKLLQCQTSMEFVLPDTEAVGVDGEALEWDNLFAAERAVFDSNRKYSTYLRKSREAATAADLEDMETEKRVTKEYRGKPDYSSQMRKARQTQSQNISRYIHDLYGDETDEDEDEDEGEFRPRYG</sequence>
<reference evidence="2 3" key="1">
    <citation type="submission" date="2011-02" db="EMBL/GenBank/DDBJ databases">
        <title>The Genome Sequence of Sphaeroforma arctica JP610.</title>
        <authorList>
            <consortium name="The Broad Institute Genome Sequencing Platform"/>
            <person name="Russ C."/>
            <person name="Cuomo C."/>
            <person name="Young S.K."/>
            <person name="Zeng Q."/>
            <person name="Gargeya S."/>
            <person name="Alvarado L."/>
            <person name="Berlin A."/>
            <person name="Chapman S.B."/>
            <person name="Chen Z."/>
            <person name="Freedman E."/>
            <person name="Gellesch M."/>
            <person name="Goldberg J."/>
            <person name="Griggs A."/>
            <person name="Gujja S."/>
            <person name="Heilman E."/>
            <person name="Heiman D."/>
            <person name="Howarth C."/>
            <person name="Mehta T."/>
            <person name="Neiman D."/>
            <person name="Pearson M."/>
            <person name="Roberts A."/>
            <person name="Saif S."/>
            <person name="Shea T."/>
            <person name="Shenoy N."/>
            <person name="Sisk P."/>
            <person name="Stolte C."/>
            <person name="Sykes S."/>
            <person name="White J."/>
            <person name="Yandava C."/>
            <person name="Burger G."/>
            <person name="Gray M.W."/>
            <person name="Holland P.W.H."/>
            <person name="King N."/>
            <person name="Lang F.B.F."/>
            <person name="Roger A.J."/>
            <person name="Ruiz-Trillo I."/>
            <person name="Haas B."/>
            <person name="Nusbaum C."/>
            <person name="Birren B."/>
        </authorList>
    </citation>
    <scope>NUCLEOTIDE SEQUENCE [LARGE SCALE GENOMIC DNA]</scope>
    <source>
        <strain evidence="2 3">JP610</strain>
    </source>
</reference>
<proteinExistence type="predicted"/>